<dbReference type="Pfam" id="PF00582">
    <property type="entry name" value="Usp"/>
    <property type="match status" value="1"/>
</dbReference>
<protein>
    <submittedName>
        <fullName evidence="3">Universal stress protein</fullName>
    </submittedName>
</protein>
<dbReference type="InterPro" id="IPR006015">
    <property type="entry name" value="Universal_stress_UspA"/>
</dbReference>
<dbReference type="SUPFAM" id="SSF52402">
    <property type="entry name" value="Adenine nucleotide alpha hydrolases-like"/>
    <property type="match status" value="1"/>
</dbReference>
<keyword evidence="4" id="KW-1185">Reference proteome</keyword>
<evidence type="ECO:0000313" key="3">
    <source>
        <dbReference type="EMBL" id="MBE1237835.1"/>
    </source>
</evidence>
<comment type="similarity">
    <text evidence="1">Belongs to the universal stress protein A family.</text>
</comment>
<evidence type="ECO:0000313" key="4">
    <source>
        <dbReference type="Proteomes" id="UP000631034"/>
    </source>
</evidence>
<reference evidence="3" key="1">
    <citation type="submission" date="2020-10" db="EMBL/GenBank/DDBJ databases">
        <title>Genome sequence of the unusual species of purple photosynthetic bacteria, Phaeovibrio sulfidiphilus DSM 23193, type strain.</title>
        <authorList>
            <person name="Kyndt J.A."/>
            <person name="Meyer T.E."/>
        </authorList>
    </citation>
    <scope>NUCLEOTIDE SEQUENCE</scope>
    <source>
        <strain evidence="3">DSM 23193</strain>
    </source>
</reference>
<proteinExistence type="inferred from homology"/>
<dbReference type="CDD" id="cd00293">
    <property type="entry name" value="USP-like"/>
    <property type="match status" value="1"/>
</dbReference>
<evidence type="ECO:0000256" key="1">
    <source>
        <dbReference type="ARBA" id="ARBA00008791"/>
    </source>
</evidence>
<dbReference type="PANTHER" id="PTHR46268">
    <property type="entry name" value="STRESS RESPONSE PROTEIN NHAX"/>
    <property type="match status" value="1"/>
</dbReference>
<dbReference type="Proteomes" id="UP000631034">
    <property type="component" value="Unassembled WGS sequence"/>
</dbReference>
<dbReference type="PANTHER" id="PTHR46268:SF15">
    <property type="entry name" value="UNIVERSAL STRESS PROTEIN HP_0031"/>
    <property type="match status" value="1"/>
</dbReference>
<dbReference type="AlphaFoldDB" id="A0A8J6YNK4"/>
<dbReference type="InterPro" id="IPR006016">
    <property type="entry name" value="UspA"/>
</dbReference>
<dbReference type="PRINTS" id="PR01438">
    <property type="entry name" value="UNVRSLSTRESS"/>
</dbReference>
<name>A0A8J6YNK4_9PROT</name>
<sequence>MSSIRTVLSVVGDAETGRSPIVTGLLVGKLLNCHIEGFHVQIDAVSTVPYVGEAMAGALIEEMVETAERDVSNRAIAARQLFMDICSERKMLMNCTPAENAGFCATWNEARGPEPEQVALRGRVADLIVLSARGAGGAAASLLTLNAALLESGRAVLLAPTEAPTSIGRHVAIAWNASAEAARAVGDAMPFLTRAEKVTVIIASDGDTGETGIARVDELQQNLAWHGVSFDTVILEQPGSRSKMAQVLIDSCVECGADLLVMGAYTHSRLRQLILGGVTRTVLETAPLPVLLSH</sequence>
<organism evidence="3 4">
    <name type="scientific">Phaeovibrio sulfidiphilus</name>
    <dbReference type="NCBI Taxonomy" id="1220600"/>
    <lineage>
        <taxon>Bacteria</taxon>
        <taxon>Pseudomonadati</taxon>
        <taxon>Pseudomonadota</taxon>
        <taxon>Alphaproteobacteria</taxon>
        <taxon>Rhodospirillales</taxon>
        <taxon>Rhodospirillaceae</taxon>
        <taxon>Phaeovibrio</taxon>
    </lineage>
</organism>
<accession>A0A8J6YNK4</accession>
<feature type="domain" description="UspA" evidence="2">
    <location>
        <begin position="241"/>
        <end position="292"/>
    </location>
</feature>
<comment type="caution">
    <text evidence="3">The sequence shown here is derived from an EMBL/GenBank/DDBJ whole genome shotgun (WGS) entry which is preliminary data.</text>
</comment>
<dbReference type="EMBL" id="JACZHT010000007">
    <property type="protein sequence ID" value="MBE1237835.1"/>
    <property type="molecule type" value="Genomic_DNA"/>
</dbReference>
<gene>
    <name evidence="3" type="ORF">IHV25_09270</name>
</gene>
<dbReference type="Gene3D" id="3.40.50.12370">
    <property type="match status" value="1"/>
</dbReference>
<evidence type="ECO:0000259" key="2">
    <source>
        <dbReference type="Pfam" id="PF00582"/>
    </source>
</evidence>
<dbReference type="RefSeq" id="WP_192534846.1">
    <property type="nucleotide sequence ID" value="NZ_JACZHT010000007.1"/>
</dbReference>